<accession>A0AAD3TLZ4</accession>
<comment type="caution">
    <text evidence="1">The sequence shown here is derived from an EMBL/GenBank/DDBJ whole genome shotgun (WGS) entry which is preliminary data.</text>
</comment>
<dbReference type="Proteomes" id="UP001279734">
    <property type="component" value="Unassembled WGS sequence"/>
</dbReference>
<organism evidence="1 2">
    <name type="scientific">Nepenthes gracilis</name>
    <name type="common">Slender pitcher plant</name>
    <dbReference type="NCBI Taxonomy" id="150966"/>
    <lineage>
        <taxon>Eukaryota</taxon>
        <taxon>Viridiplantae</taxon>
        <taxon>Streptophyta</taxon>
        <taxon>Embryophyta</taxon>
        <taxon>Tracheophyta</taxon>
        <taxon>Spermatophyta</taxon>
        <taxon>Magnoliopsida</taxon>
        <taxon>eudicotyledons</taxon>
        <taxon>Gunneridae</taxon>
        <taxon>Pentapetalae</taxon>
        <taxon>Caryophyllales</taxon>
        <taxon>Nepenthaceae</taxon>
        <taxon>Nepenthes</taxon>
    </lineage>
</organism>
<evidence type="ECO:0000313" key="1">
    <source>
        <dbReference type="EMBL" id="GMH31644.1"/>
    </source>
</evidence>
<reference evidence="1" key="1">
    <citation type="submission" date="2023-05" db="EMBL/GenBank/DDBJ databases">
        <title>Nepenthes gracilis genome sequencing.</title>
        <authorList>
            <person name="Fukushima K."/>
        </authorList>
    </citation>
    <scope>NUCLEOTIDE SEQUENCE</scope>
    <source>
        <strain evidence="1">SING2019-196</strain>
    </source>
</reference>
<name>A0AAD3TLZ4_NEPGR</name>
<keyword evidence="2" id="KW-1185">Reference proteome</keyword>
<dbReference type="AlphaFoldDB" id="A0AAD3TLZ4"/>
<sequence>MSNNGSTHNLASSSSSMTVDEILRDLYGDNPAVATENTLLDAEVALVYDADANSSVTDCEGSNGERGISKTDDVWREIAAGRSERNDGKMEAPQEMMTLEDFLAKAVAVEKDVKAPVSGPMQERLSGGFFAFDPIGQSQFARQTMVEHSVLEFENEVDAIRGVGRGKRRRGPVVEALDKAAQQM</sequence>
<evidence type="ECO:0000313" key="2">
    <source>
        <dbReference type="Proteomes" id="UP001279734"/>
    </source>
</evidence>
<gene>
    <name evidence="1" type="ORF">Nepgr_033488</name>
</gene>
<proteinExistence type="predicted"/>
<protein>
    <submittedName>
        <fullName evidence="1">Uncharacterized protein</fullName>
    </submittedName>
</protein>
<dbReference type="EMBL" id="BSYO01000040">
    <property type="protein sequence ID" value="GMH31644.1"/>
    <property type="molecule type" value="Genomic_DNA"/>
</dbReference>